<dbReference type="RefSeq" id="WP_116415768.1">
    <property type="nucleotide sequence ID" value="NZ_NBWZ01000001.1"/>
</dbReference>
<dbReference type="EMBL" id="NBWZ01000001">
    <property type="protein sequence ID" value="RFA10390.1"/>
    <property type="molecule type" value="Genomic_DNA"/>
</dbReference>
<dbReference type="Proteomes" id="UP000256486">
    <property type="component" value="Unassembled WGS sequence"/>
</dbReference>
<sequence>MSDNRQTGLGPTKRVPWIPLTDTEITRAKQRAMLAVDVDQALTWHQTMLDLIAEELDDQDFTTRRMTALTISNRERKRAQARLHYKFDPRRRKAKLISADIAALRAKMENQAKLWRERFTPEVIAATAAAVERPATPKPRVRPSTRKAPVRREPMDEPAVFTRTLDGIDPIDIRMIKADTRLDLESATDEMVKSAYLAKGTPADVADQYVALLNGAKS</sequence>
<keyword evidence="3" id="KW-1185">Reference proteome</keyword>
<reference evidence="2 3" key="1">
    <citation type="submission" date="2017-04" db="EMBL/GenBank/DDBJ databases">
        <title>Comparative genome analysis of Subtercola boreus.</title>
        <authorList>
            <person name="Cho Y.-J."/>
            <person name="Cho A."/>
            <person name="Kim O.-S."/>
            <person name="Lee J.-I."/>
        </authorList>
    </citation>
    <scope>NUCLEOTIDE SEQUENCE [LARGE SCALE GENOMIC DNA]</scope>
    <source>
        <strain evidence="2 3">K300</strain>
    </source>
</reference>
<protein>
    <submittedName>
        <fullName evidence="2">Uncharacterized protein</fullName>
    </submittedName>
</protein>
<comment type="caution">
    <text evidence="2">The sequence shown here is derived from an EMBL/GenBank/DDBJ whole genome shotgun (WGS) entry which is preliminary data.</text>
</comment>
<name>A0A3E0VLU0_9MICO</name>
<dbReference type="AlphaFoldDB" id="A0A3E0VLU0"/>
<proteinExistence type="predicted"/>
<feature type="region of interest" description="Disordered" evidence="1">
    <location>
        <begin position="134"/>
        <end position="154"/>
    </location>
</feature>
<evidence type="ECO:0000256" key="1">
    <source>
        <dbReference type="SAM" id="MobiDB-lite"/>
    </source>
</evidence>
<evidence type="ECO:0000313" key="2">
    <source>
        <dbReference type="EMBL" id="RFA10390.1"/>
    </source>
</evidence>
<evidence type="ECO:0000313" key="3">
    <source>
        <dbReference type="Proteomes" id="UP000256486"/>
    </source>
</evidence>
<feature type="compositionally biased region" description="Basic residues" evidence="1">
    <location>
        <begin position="139"/>
        <end position="149"/>
    </location>
</feature>
<gene>
    <name evidence="2" type="ORF">B7R54_15135</name>
</gene>
<organism evidence="2 3">
    <name type="scientific">Subtercola boreus</name>
    <dbReference type="NCBI Taxonomy" id="120213"/>
    <lineage>
        <taxon>Bacteria</taxon>
        <taxon>Bacillati</taxon>
        <taxon>Actinomycetota</taxon>
        <taxon>Actinomycetes</taxon>
        <taxon>Micrococcales</taxon>
        <taxon>Microbacteriaceae</taxon>
        <taxon>Subtercola</taxon>
    </lineage>
</organism>
<accession>A0A3E0VLU0</accession>